<reference evidence="11" key="1">
    <citation type="submission" date="2025-08" db="UniProtKB">
        <authorList>
            <consortium name="Ensembl"/>
        </authorList>
    </citation>
    <scope>IDENTIFICATION</scope>
</reference>
<dbReference type="Gene3D" id="1.20.80.10">
    <property type="match status" value="2"/>
</dbReference>
<dbReference type="Gene3D" id="2.30.29.30">
    <property type="entry name" value="Pleckstrin-homology domain (PH domain)/Phosphotyrosine-binding domain (PTB)"/>
    <property type="match status" value="2"/>
</dbReference>
<dbReference type="GO" id="GO:0005737">
    <property type="term" value="C:cytoplasm"/>
    <property type="evidence" value="ECO:0007669"/>
    <property type="project" value="UniProtKB-SubCell"/>
</dbReference>
<dbReference type="SUPFAM" id="SSF50729">
    <property type="entry name" value="PH domain-like"/>
    <property type="match status" value="1"/>
</dbReference>
<dbReference type="GO" id="GO:0003779">
    <property type="term" value="F:actin binding"/>
    <property type="evidence" value="ECO:0007669"/>
    <property type="project" value="UniProtKB-KW"/>
</dbReference>
<comment type="subcellular location">
    <subcellularLocation>
        <location evidence="1">Cytoplasm</location>
    </subcellularLocation>
</comment>
<keyword evidence="12" id="KW-1185">Reference proteome</keyword>
<dbReference type="PANTHER" id="PTHR22692">
    <property type="entry name" value="MYOSIN VII, XV"/>
    <property type="match status" value="1"/>
</dbReference>
<dbReference type="InterPro" id="IPR011993">
    <property type="entry name" value="PH-like_dom_sf"/>
</dbReference>
<dbReference type="SMART" id="SM00139">
    <property type="entry name" value="MyTH4"/>
    <property type="match status" value="1"/>
</dbReference>
<keyword evidence="8" id="KW-0009">Actin-binding</keyword>
<dbReference type="SUPFAM" id="SSF47031">
    <property type="entry name" value="Second domain of FERM"/>
    <property type="match status" value="2"/>
</dbReference>
<keyword evidence="4" id="KW-0677">Repeat</keyword>
<evidence type="ECO:0000256" key="5">
    <source>
        <dbReference type="ARBA" id="ARBA00022741"/>
    </source>
</evidence>
<evidence type="ECO:0000256" key="3">
    <source>
        <dbReference type="ARBA" id="ARBA00022490"/>
    </source>
</evidence>
<evidence type="ECO:0000313" key="12">
    <source>
        <dbReference type="Proteomes" id="UP000694551"/>
    </source>
</evidence>
<evidence type="ECO:0008006" key="13">
    <source>
        <dbReference type="Google" id="ProtNLM"/>
    </source>
</evidence>
<evidence type="ECO:0000259" key="10">
    <source>
        <dbReference type="PROSITE" id="PS51016"/>
    </source>
</evidence>
<proteinExistence type="inferred from homology"/>
<dbReference type="SMART" id="SM00295">
    <property type="entry name" value="B41"/>
    <property type="match status" value="1"/>
</dbReference>
<evidence type="ECO:0000256" key="4">
    <source>
        <dbReference type="ARBA" id="ARBA00022737"/>
    </source>
</evidence>
<dbReference type="Gene3D" id="3.10.20.90">
    <property type="entry name" value="Phosphatidylinositol 3-kinase Catalytic Subunit, Chain A, domain 1"/>
    <property type="match status" value="2"/>
</dbReference>
<dbReference type="Ensembl" id="ENSSOCT00000000638.1">
    <property type="protein sequence ID" value="ENSSOCP00000000623.1"/>
    <property type="gene ID" value="ENSSOCG00000000501.1"/>
</dbReference>
<evidence type="ECO:0000256" key="1">
    <source>
        <dbReference type="ARBA" id="ARBA00004496"/>
    </source>
</evidence>
<evidence type="ECO:0000256" key="7">
    <source>
        <dbReference type="ARBA" id="ARBA00023175"/>
    </source>
</evidence>
<dbReference type="InterPro" id="IPR000299">
    <property type="entry name" value="FERM_domain"/>
</dbReference>
<feature type="domain" description="FERM" evidence="9">
    <location>
        <begin position="1"/>
        <end position="297"/>
    </location>
</feature>
<feature type="domain" description="MyTH4" evidence="10">
    <location>
        <begin position="423"/>
        <end position="572"/>
    </location>
</feature>
<dbReference type="SUPFAM" id="SSF54236">
    <property type="entry name" value="Ubiquitin-like"/>
    <property type="match status" value="1"/>
</dbReference>
<dbReference type="Gene3D" id="1.25.40.530">
    <property type="entry name" value="MyTH4 domain"/>
    <property type="match status" value="2"/>
</dbReference>
<evidence type="ECO:0000256" key="2">
    <source>
        <dbReference type="ARBA" id="ARBA00008314"/>
    </source>
</evidence>
<dbReference type="Pfam" id="PF02174">
    <property type="entry name" value="IRS"/>
    <property type="match status" value="1"/>
</dbReference>
<keyword evidence="7" id="KW-0505">Motor protein</keyword>
<dbReference type="FunFam" id="1.20.80.10:FF:000012">
    <property type="entry name" value="Myosin VIIA"/>
    <property type="match status" value="1"/>
</dbReference>
<dbReference type="GO" id="GO:0005856">
    <property type="term" value="C:cytoskeleton"/>
    <property type="evidence" value="ECO:0007669"/>
    <property type="project" value="InterPro"/>
</dbReference>
<dbReference type="CDD" id="cd13199">
    <property type="entry name" value="FERM_C2_MyoVII"/>
    <property type="match status" value="1"/>
</dbReference>
<evidence type="ECO:0000313" key="11">
    <source>
        <dbReference type="Ensembl" id="ENSSOCP00000000623.1"/>
    </source>
</evidence>
<dbReference type="AlphaFoldDB" id="A0A8D0EHK9"/>
<dbReference type="InterPro" id="IPR029071">
    <property type="entry name" value="Ubiquitin-like_domsf"/>
</dbReference>
<dbReference type="CDD" id="cd14473">
    <property type="entry name" value="FERM_B-lobe"/>
    <property type="match status" value="2"/>
</dbReference>
<keyword evidence="6" id="KW-0067">ATP-binding</keyword>
<organism evidence="11 12">
    <name type="scientific">Strix occidentalis caurina</name>
    <name type="common">northern spotted owl</name>
    <dbReference type="NCBI Taxonomy" id="311401"/>
    <lineage>
        <taxon>Eukaryota</taxon>
        <taxon>Metazoa</taxon>
        <taxon>Chordata</taxon>
        <taxon>Craniata</taxon>
        <taxon>Vertebrata</taxon>
        <taxon>Euteleostomi</taxon>
        <taxon>Archelosauria</taxon>
        <taxon>Archosauria</taxon>
        <taxon>Dinosauria</taxon>
        <taxon>Saurischia</taxon>
        <taxon>Theropoda</taxon>
        <taxon>Coelurosauria</taxon>
        <taxon>Aves</taxon>
        <taxon>Neognathae</taxon>
        <taxon>Neoaves</taxon>
        <taxon>Telluraves</taxon>
        <taxon>Strigiformes</taxon>
        <taxon>Strigidae</taxon>
        <taxon>Strix</taxon>
    </lineage>
</organism>
<accession>A0A8D0EHK9</accession>
<dbReference type="InterPro" id="IPR002404">
    <property type="entry name" value="IRS_PTB"/>
</dbReference>
<dbReference type="InterPro" id="IPR019748">
    <property type="entry name" value="FERM_central"/>
</dbReference>
<dbReference type="GO" id="GO:0005524">
    <property type="term" value="F:ATP binding"/>
    <property type="evidence" value="ECO:0007669"/>
    <property type="project" value="UniProtKB-KW"/>
</dbReference>
<evidence type="ECO:0000259" key="9">
    <source>
        <dbReference type="PROSITE" id="PS50057"/>
    </source>
</evidence>
<evidence type="ECO:0000256" key="6">
    <source>
        <dbReference type="ARBA" id="ARBA00022840"/>
    </source>
</evidence>
<dbReference type="InterPro" id="IPR000857">
    <property type="entry name" value="MyTH4_dom"/>
</dbReference>
<dbReference type="Pfam" id="PF21989">
    <property type="entry name" value="RA_2"/>
    <property type="match status" value="2"/>
</dbReference>
<evidence type="ECO:0000256" key="8">
    <source>
        <dbReference type="ARBA" id="ARBA00023203"/>
    </source>
</evidence>
<keyword evidence="5" id="KW-0547">Nucleotide-binding</keyword>
<dbReference type="InterPro" id="IPR051567">
    <property type="entry name" value="Unconventional_Myosin_ATPase"/>
</dbReference>
<protein>
    <recommendedName>
        <fullName evidence="13">Myosin VIIB</fullName>
    </recommendedName>
</protein>
<dbReference type="CDD" id="cd13198">
    <property type="entry name" value="FERM_C1_MyoVII"/>
    <property type="match status" value="1"/>
</dbReference>
<feature type="domain" description="FERM" evidence="9">
    <location>
        <begin position="578"/>
        <end position="875"/>
    </location>
</feature>
<feature type="domain" description="MyTH4" evidence="10">
    <location>
        <begin position="1"/>
        <end position="45"/>
    </location>
</feature>
<sequence>VKYLLNFIHHGPTGYAPYCAERLRRTYVNGARTEPPSWLELQVWSLGGGRDHVLDAISQCEQLVKERGTHERNAPWRLYFRKEIFTPWHNSQEDPISTDLIYHQVIRGIRFGEYRCEKEEDLVEIGAKYCYIQFGDSIHNELVQKVLHDCIPVKQLKSKPLEKWVSLITYAHAKAPYTQDRLSCQTVKEQLVDFARFQWPLLFSRFFEVTKFSGPSLPKNHFIVAVNWKGICFLDESEKRLLELTFPEITGIHTNEEFVLTSVNSVVIAELVVMFLEGLKERSRIAVAMHEKKSQEDPAILSFKKGDLLIFTEDKRLDANSGWICAQNERTSKTGNVFLEEIYIIPSLTKPSSQVLSLLMMSPDQRRTASQNSYMDEPDEEDLKVKPYTLEEFSYEHFRTPEKESISKTVLQKSRGRSQLWAHSKEPLKQPLLKRACTDPDLRDLACQAFIAIMKFMGDYPSKQTHSSVEVTDQIFVAAIQEEVLRDEIYCQIMKQLTENRNRYSVTKGWQLLWLCTGLFPPSKSLLKHAQKFMETRQKERLALECSRRIQTVMRSGSRKWAPHPVEVEAILQNNTKISHKICFPNETEQTFDVGTNTKIRTLCQKIASKLQLSSWEGFSLFVKIADKVISQNEADYFFDSLRQVTDWNRRNKPGKDAYDVYFMRKLWLNVTPGKDLKADSIFHYHQELPKYLRGYHKCSKDEAVQLAGLIYKVHFNNDRTQLATIPKILKELVPDNLLRAISLDEWKKSIIAAYSKHEGKTVDEAKIAFLKMIHRWPTFGSAFFEVKQTSEPNFPEIVLIAINKQGVSLIHQKTKDILTVYPFNKISNWSSGSTYFHMTIGNLVRGSRILCETSLGYKMDDLLTSYVRLLMNAVNKQKKLPA</sequence>
<reference evidence="11" key="2">
    <citation type="submission" date="2025-09" db="UniProtKB">
        <authorList>
            <consortium name="Ensembl"/>
        </authorList>
    </citation>
    <scope>IDENTIFICATION</scope>
</reference>
<keyword evidence="3" id="KW-0963">Cytoplasm</keyword>
<dbReference type="CDD" id="cd17093">
    <property type="entry name" value="FERM2_F1_Myosin-VII"/>
    <property type="match status" value="1"/>
</dbReference>
<dbReference type="InterPro" id="IPR014352">
    <property type="entry name" value="FERM/acyl-CoA-bd_prot_sf"/>
</dbReference>
<dbReference type="Gene3D" id="2.30.30.40">
    <property type="entry name" value="SH3 Domains"/>
    <property type="match status" value="1"/>
</dbReference>
<comment type="similarity">
    <text evidence="2">Belongs to the TRAFAC class myosin-kinesin ATPase superfamily. Myosin family.</text>
</comment>
<dbReference type="InterPro" id="IPR035963">
    <property type="entry name" value="FERM_2"/>
</dbReference>
<dbReference type="Pfam" id="PF00784">
    <property type="entry name" value="MyTH4"/>
    <property type="match status" value="1"/>
</dbReference>
<dbReference type="PANTHER" id="PTHR22692:SF24">
    <property type="entry name" value="MYOSIN VIIB"/>
    <property type="match status" value="1"/>
</dbReference>
<dbReference type="InterPro" id="IPR038185">
    <property type="entry name" value="MyTH4_dom_sf"/>
</dbReference>
<dbReference type="Pfam" id="PF21998">
    <property type="entry name" value="FERM_C1_MyoVII"/>
    <property type="match status" value="1"/>
</dbReference>
<dbReference type="InterPro" id="IPR019749">
    <property type="entry name" value="Band_41_domain"/>
</dbReference>
<dbReference type="PROSITE" id="PS51016">
    <property type="entry name" value="MYTH4"/>
    <property type="match status" value="2"/>
</dbReference>
<name>A0A8D0EHK9_STROC</name>
<dbReference type="InterPro" id="IPR041793">
    <property type="entry name" value="MyoVII_FERM_C1"/>
</dbReference>
<dbReference type="Proteomes" id="UP000694551">
    <property type="component" value="Unplaced"/>
</dbReference>
<dbReference type="InterPro" id="IPR041794">
    <property type="entry name" value="MyoVII_FERM_C2"/>
</dbReference>
<dbReference type="PROSITE" id="PS50057">
    <property type="entry name" value="FERM_3"/>
    <property type="match status" value="2"/>
</dbReference>